<dbReference type="InterPro" id="IPR036770">
    <property type="entry name" value="Ankyrin_rpt-contain_sf"/>
</dbReference>
<sequence length="313" mass="35587">MEDNVKWATEIIDQKLELEKENQILKPRFRKTGVIDIDRNELNKENCKPPVNRNLANLQGEDRVRKTSVDLRKEIVDIGGIENFIEIRKRRQERKKKKSQVVAPEPKPEIEEITEPISPDTFLKAAVEGKMNVIEKFLEDGGSPDTCDEFKRTALHRASLEGHMEIIKKLIDSGSSVNFRDRLDCTAVHWACRGGKLDVLKLLQENGAEISVKDKVLSTPLHVATRTGHADIVEHLIATGVEINAKDREGDTALHDAVRLNRYKIIKMLIIYGANMMAKNWDGKTPTDLVQQWQSDIREALVKRSNDGSEKQL</sequence>
<protein>
    <recommendedName>
        <fullName evidence="6">Ankyrin repeat domain-containing protein 2</fullName>
    </recommendedName>
</protein>
<name>A0ABN9L7D5_9NEOB</name>
<reference evidence="4" key="1">
    <citation type="submission" date="2023-07" db="EMBL/GenBank/DDBJ databases">
        <authorList>
            <person name="Stuckert A."/>
        </authorList>
    </citation>
    <scope>NUCLEOTIDE SEQUENCE</scope>
</reference>
<proteinExistence type="predicted"/>
<feature type="repeat" description="ANK" evidence="3">
    <location>
        <begin position="150"/>
        <end position="182"/>
    </location>
</feature>
<keyword evidence="5" id="KW-1185">Reference proteome</keyword>
<dbReference type="PANTHER" id="PTHR24126">
    <property type="entry name" value="ANKYRIN REPEAT, PH AND SEC7 DOMAIN CONTAINING PROTEIN SECG-RELATED"/>
    <property type="match status" value="1"/>
</dbReference>
<dbReference type="InterPro" id="IPR002110">
    <property type="entry name" value="Ankyrin_rpt"/>
</dbReference>
<dbReference type="Gene3D" id="1.25.40.20">
    <property type="entry name" value="Ankyrin repeat-containing domain"/>
    <property type="match status" value="2"/>
</dbReference>
<gene>
    <name evidence="4" type="ORF">RIMI_LOCUS6223344</name>
</gene>
<dbReference type="Proteomes" id="UP001176940">
    <property type="component" value="Unassembled WGS sequence"/>
</dbReference>
<comment type="caution">
    <text evidence="4">The sequence shown here is derived from an EMBL/GenBank/DDBJ whole genome shotgun (WGS) entry which is preliminary data.</text>
</comment>
<keyword evidence="1" id="KW-0677">Repeat</keyword>
<dbReference type="EMBL" id="CAUEEQ010011104">
    <property type="protein sequence ID" value="CAJ0935079.1"/>
    <property type="molecule type" value="Genomic_DNA"/>
</dbReference>
<feature type="repeat" description="ANK" evidence="3">
    <location>
        <begin position="219"/>
        <end position="248"/>
    </location>
</feature>
<dbReference type="SMART" id="SM00248">
    <property type="entry name" value="ANK"/>
    <property type="match status" value="4"/>
</dbReference>
<dbReference type="PROSITE" id="PS50088">
    <property type="entry name" value="ANK_REPEAT"/>
    <property type="match status" value="4"/>
</dbReference>
<evidence type="ECO:0000313" key="5">
    <source>
        <dbReference type="Proteomes" id="UP001176940"/>
    </source>
</evidence>
<organism evidence="4 5">
    <name type="scientific">Ranitomeya imitator</name>
    <name type="common">mimic poison frog</name>
    <dbReference type="NCBI Taxonomy" id="111125"/>
    <lineage>
        <taxon>Eukaryota</taxon>
        <taxon>Metazoa</taxon>
        <taxon>Chordata</taxon>
        <taxon>Craniata</taxon>
        <taxon>Vertebrata</taxon>
        <taxon>Euteleostomi</taxon>
        <taxon>Amphibia</taxon>
        <taxon>Batrachia</taxon>
        <taxon>Anura</taxon>
        <taxon>Neobatrachia</taxon>
        <taxon>Hyloidea</taxon>
        <taxon>Dendrobatidae</taxon>
        <taxon>Dendrobatinae</taxon>
        <taxon>Ranitomeya</taxon>
    </lineage>
</organism>
<evidence type="ECO:0000256" key="1">
    <source>
        <dbReference type="ARBA" id="ARBA00022737"/>
    </source>
</evidence>
<evidence type="ECO:0000313" key="4">
    <source>
        <dbReference type="EMBL" id="CAJ0935079.1"/>
    </source>
</evidence>
<accession>A0ABN9L7D5</accession>
<feature type="repeat" description="ANK" evidence="3">
    <location>
        <begin position="183"/>
        <end position="215"/>
    </location>
</feature>
<evidence type="ECO:0000256" key="2">
    <source>
        <dbReference type="ARBA" id="ARBA00023043"/>
    </source>
</evidence>
<dbReference type="PROSITE" id="PS50297">
    <property type="entry name" value="ANK_REP_REGION"/>
    <property type="match status" value="4"/>
</dbReference>
<dbReference type="PRINTS" id="PR01415">
    <property type="entry name" value="ANKYRIN"/>
</dbReference>
<keyword evidence="2 3" id="KW-0040">ANK repeat</keyword>
<dbReference type="Pfam" id="PF12796">
    <property type="entry name" value="Ank_2"/>
    <property type="match status" value="2"/>
</dbReference>
<dbReference type="PANTHER" id="PTHR24126:SF3">
    <property type="entry name" value="ANKYRIN REPEAT DOMAIN-CONTAINING PROTEIN 2"/>
    <property type="match status" value="1"/>
</dbReference>
<dbReference type="SUPFAM" id="SSF48403">
    <property type="entry name" value="Ankyrin repeat"/>
    <property type="match status" value="1"/>
</dbReference>
<evidence type="ECO:0000256" key="3">
    <source>
        <dbReference type="PROSITE-ProRule" id="PRU00023"/>
    </source>
</evidence>
<evidence type="ECO:0008006" key="6">
    <source>
        <dbReference type="Google" id="ProtNLM"/>
    </source>
</evidence>
<feature type="repeat" description="ANK" evidence="3">
    <location>
        <begin position="249"/>
        <end position="281"/>
    </location>
</feature>